<dbReference type="OrthoDB" id="9813426at2"/>
<dbReference type="RefSeq" id="WP_014968832.1">
    <property type="nucleotide sequence ID" value="NC_018664.1"/>
</dbReference>
<dbReference type="InterPro" id="IPR051311">
    <property type="entry name" value="DedA_domain"/>
</dbReference>
<keyword evidence="10" id="KW-1185">Reference proteome</keyword>
<dbReference type="InterPro" id="IPR032816">
    <property type="entry name" value="VTT_dom"/>
</dbReference>
<dbReference type="PANTHER" id="PTHR42709:SF6">
    <property type="entry name" value="UNDECAPRENYL PHOSPHATE TRANSPORTER A"/>
    <property type="match status" value="1"/>
</dbReference>
<evidence type="ECO:0000313" key="9">
    <source>
        <dbReference type="EMBL" id="AFS79698.1"/>
    </source>
</evidence>
<accession>K0B100</accession>
<evidence type="ECO:0000256" key="1">
    <source>
        <dbReference type="ARBA" id="ARBA00004651"/>
    </source>
</evidence>
<evidence type="ECO:0000256" key="7">
    <source>
        <dbReference type="SAM" id="Phobius"/>
    </source>
</evidence>
<feature type="domain" description="VTT" evidence="8">
    <location>
        <begin position="51"/>
        <end position="158"/>
    </location>
</feature>
<feature type="transmembrane region" description="Helical" evidence="7">
    <location>
        <begin position="48"/>
        <end position="74"/>
    </location>
</feature>
<evidence type="ECO:0000256" key="5">
    <source>
        <dbReference type="ARBA" id="ARBA00022989"/>
    </source>
</evidence>
<evidence type="ECO:0000256" key="6">
    <source>
        <dbReference type="ARBA" id="ARBA00023136"/>
    </source>
</evidence>
<keyword evidence="5 7" id="KW-1133">Transmembrane helix</keyword>
<name>K0B100_GOTA9</name>
<evidence type="ECO:0000256" key="2">
    <source>
        <dbReference type="ARBA" id="ARBA00010792"/>
    </source>
</evidence>
<dbReference type="STRING" id="1128398.Curi_c27050"/>
<feature type="transmembrane region" description="Helical" evidence="7">
    <location>
        <begin position="138"/>
        <end position="168"/>
    </location>
</feature>
<feature type="transmembrane region" description="Helical" evidence="7">
    <location>
        <begin position="107"/>
        <end position="126"/>
    </location>
</feature>
<dbReference type="EMBL" id="CP003326">
    <property type="protein sequence ID" value="AFS79698.1"/>
    <property type="molecule type" value="Genomic_DNA"/>
</dbReference>
<dbReference type="Pfam" id="PF09335">
    <property type="entry name" value="VTT_dom"/>
    <property type="match status" value="1"/>
</dbReference>
<evidence type="ECO:0000256" key="4">
    <source>
        <dbReference type="ARBA" id="ARBA00022692"/>
    </source>
</evidence>
<protein>
    <submittedName>
        <fullName evidence="9">DedA family protein</fullName>
    </submittedName>
</protein>
<evidence type="ECO:0000256" key="3">
    <source>
        <dbReference type="ARBA" id="ARBA00022475"/>
    </source>
</evidence>
<sequence>MNMAAINYYLLHYGMIFLFILFLLEYLNAPGLSAGIIMPLSGIWVKEYGQSIILAIIVSVIGGIIGSVILYGLGRFCGKHIIDKWFYKDKKKKGYIRKKIDFLKEKGAIGVFFSMFIPGIRTIVSIPAGALKINILEYLLFLFFAVFIWNTALILSGYFLGSAVFSYLNIT</sequence>
<gene>
    <name evidence="9" type="ordered locus">Curi_c27050</name>
</gene>
<feature type="transmembrane region" description="Helical" evidence="7">
    <location>
        <begin position="7"/>
        <end position="28"/>
    </location>
</feature>
<keyword evidence="4 7" id="KW-0812">Transmembrane</keyword>
<proteinExistence type="inferred from homology"/>
<evidence type="ECO:0000259" key="8">
    <source>
        <dbReference type="Pfam" id="PF09335"/>
    </source>
</evidence>
<dbReference type="Proteomes" id="UP000006094">
    <property type="component" value="Chromosome"/>
</dbReference>
<evidence type="ECO:0000313" key="10">
    <source>
        <dbReference type="Proteomes" id="UP000006094"/>
    </source>
</evidence>
<dbReference type="GO" id="GO:0005886">
    <property type="term" value="C:plasma membrane"/>
    <property type="evidence" value="ECO:0007669"/>
    <property type="project" value="UniProtKB-SubCell"/>
</dbReference>
<comment type="similarity">
    <text evidence="2">Belongs to the DedA family.</text>
</comment>
<dbReference type="KEGG" id="cad:Curi_c27050"/>
<dbReference type="HOGENOM" id="CLU_044208_1_3_9"/>
<keyword evidence="3" id="KW-1003">Cell membrane</keyword>
<organism evidence="9 10">
    <name type="scientific">Gottschalkia acidurici (strain ATCC 7906 / DSM 604 / BCRC 14475 / CIP 104303 / KCTC 5404 / NCIMB 10678 / 9a)</name>
    <name type="common">Clostridium acidurici</name>
    <dbReference type="NCBI Taxonomy" id="1128398"/>
    <lineage>
        <taxon>Bacteria</taxon>
        <taxon>Bacillati</taxon>
        <taxon>Bacillota</taxon>
        <taxon>Tissierellia</taxon>
        <taxon>Tissierellales</taxon>
        <taxon>Gottschalkiaceae</taxon>
        <taxon>Gottschalkia</taxon>
    </lineage>
</organism>
<comment type="subcellular location">
    <subcellularLocation>
        <location evidence="1">Cell membrane</location>
        <topology evidence="1">Multi-pass membrane protein</topology>
    </subcellularLocation>
</comment>
<dbReference type="AlphaFoldDB" id="K0B100"/>
<dbReference type="eggNOG" id="COG0586">
    <property type="taxonomic scope" value="Bacteria"/>
</dbReference>
<keyword evidence="6 7" id="KW-0472">Membrane</keyword>
<reference evidence="9 10" key="1">
    <citation type="journal article" date="2012" name="PLoS ONE">
        <title>The purine-utilizing bacterium Clostridium acidurici 9a: a genome-guided metabolic reconsideration.</title>
        <authorList>
            <person name="Hartwich K."/>
            <person name="Poehlein A."/>
            <person name="Daniel R."/>
        </authorList>
    </citation>
    <scope>NUCLEOTIDE SEQUENCE [LARGE SCALE GENOMIC DNA]</scope>
    <source>
        <strain evidence="10">ATCC 7906 / DSM 604 / BCRC 14475 / CIP 104303 / KCTC 5404 / NCIMB 10678 / 9a</strain>
    </source>
</reference>
<dbReference type="PANTHER" id="PTHR42709">
    <property type="entry name" value="ALKALINE PHOSPHATASE LIKE PROTEIN"/>
    <property type="match status" value="1"/>
</dbReference>